<evidence type="ECO:0000313" key="7">
    <source>
        <dbReference type="Proteomes" id="UP000800035"/>
    </source>
</evidence>
<comment type="similarity">
    <text evidence="3">Belongs to the ustYa family.</text>
</comment>
<evidence type="ECO:0000256" key="4">
    <source>
        <dbReference type="SAM" id="MobiDB-lite"/>
    </source>
</evidence>
<dbReference type="GO" id="GO:0016491">
    <property type="term" value="F:oxidoreductase activity"/>
    <property type="evidence" value="ECO:0007669"/>
    <property type="project" value="UniProtKB-KW"/>
</dbReference>
<sequence>MSNPKYCRLSGSSDGEKGDLEPVASEKGGLSRRNTIFLGAAVAVLMVVTTSLGFLAGRGFTKPSGYKIDRWNFQYVSKSFHYNRTFSEAPSLETDAAWMSIFPPHGGFFHDKTVASDGASLAVYHQLHCLDAIRHAYWILHDAVVEQKNLSMDGLADWYTPWHTRHCIDFLRQMLMCNADTTVERNDPKIGGIRGFGINHQCKNWDDVFQWTLDRQQAGIEQGYVYSSDLDFGHS</sequence>
<organism evidence="6 7">
    <name type="scientific">Byssothecium circinans</name>
    <dbReference type="NCBI Taxonomy" id="147558"/>
    <lineage>
        <taxon>Eukaryota</taxon>
        <taxon>Fungi</taxon>
        <taxon>Dikarya</taxon>
        <taxon>Ascomycota</taxon>
        <taxon>Pezizomycotina</taxon>
        <taxon>Dothideomycetes</taxon>
        <taxon>Pleosporomycetidae</taxon>
        <taxon>Pleosporales</taxon>
        <taxon>Massarineae</taxon>
        <taxon>Massarinaceae</taxon>
        <taxon>Byssothecium</taxon>
    </lineage>
</organism>
<keyword evidence="5" id="KW-1133">Transmembrane helix</keyword>
<keyword evidence="2" id="KW-0560">Oxidoreductase</keyword>
<evidence type="ECO:0000256" key="2">
    <source>
        <dbReference type="ARBA" id="ARBA00023002"/>
    </source>
</evidence>
<dbReference type="EMBL" id="ML977029">
    <property type="protein sequence ID" value="KAF1950069.1"/>
    <property type="molecule type" value="Genomic_DNA"/>
</dbReference>
<keyword evidence="5" id="KW-0472">Membrane</keyword>
<dbReference type="PANTHER" id="PTHR33365:SF11">
    <property type="entry name" value="TAT PATHWAY SIGNAL SEQUENCE"/>
    <property type="match status" value="1"/>
</dbReference>
<name>A0A6A5TE96_9PLEO</name>
<evidence type="ECO:0000313" key="6">
    <source>
        <dbReference type="EMBL" id="KAF1950069.1"/>
    </source>
</evidence>
<dbReference type="PANTHER" id="PTHR33365">
    <property type="entry name" value="YALI0B05434P"/>
    <property type="match status" value="1"/>
</dbReference>
<evidence type="ECO:0008006" key="8">
    <source>
        <dbReference type="Google" id="ProtNLM"/>
    </source>
</evidence>
<dbReference type="InterPro" id="IPR021765">
    <property type="entry name" value="UstYa-like"/>
</dbReference>
<feature type="transmembrane region" description="Helical" evidence="5">
    <location>
        <begin position="36"/>
        <end position="57"/>
    </location>
</feature>
<accession>A0A6A5TE96</accession>
<protein>
    <recommendedName>
        <fullName evidence="8">Tat pathway signal sequence</fullName>
    </recommendedName>
</protein>
<evidence type="ECO:0000256" key="5">
    <source>
        <dbReference type="SAM" id="Phobius"/>
    </source>
</evidence>
<dbReference type="OrthoDB" id="3687641at2759"/>
<evidence type="ECO:0000256" key="3">
    <source>
        <dbReference type="ARBA" id="ARBA00035112"/>
    </source>
</evidence>
<keyword evidence="7" id="KW-1185">Reference proteome</keyword>
<dbReference type="AlphaFoldDB" id="A0A6A5TE96"/>
<dbReference type="Pfam" id="PF11807">
    <property type="entry name" value="UstYa"/>
    <property type="match status" value="1"/>
</dbReference>
<gene>
    <name evidence="6" type="ORF">CC80DRAFT_248795</name>
</gene>
<evidence type="ECO:0000256" key="1">
    <source>
        <dbReference type="ARBA" id="ARBA00004685"/>
    </source>
</evidence>
<proteinExistence type="inferred from homology"/>
<keyword evidence="5" id="KW-0812">Transmembrane</keyword>
<dbReference type="Proteomes" id="UP000800035">
    <property type="component" value="Unassembled WGS sequence"/>
</dbReference>
<reference evidence="6" key="1">
    <citation type="journal article" date="2020" name="Stud. Mycol.">
        <title>101 Dothideomycetes genomes: a test case for predicting lifestyles and emergence of pathogens.</title>
        <authorList>
            <person name="Haridas S."/>
            <person name="Albert R."/>
            <person name="Binder M."/>
            <person name="Bloem J."/>
            <person name="Labutti K."/>
            <person name="Salamov A."/>
            <person name="Andreopoulos B."/>
            <person name="Baker S."/>
            <person name="Barry K."/>
            <person name="Bills G."/>
            <person name="Bluhm B."/>
            <person name="Cannon C."/>
            <person name="Castanera R."/>
            <person name="Culley D."/>
            <person name="Daum C."/>
            <person name="Ezra D."/>
            <person name="Gonzalez J."/>
            <person name="Henrissat B."/>
            <person name="Kuo A."/>
            <person name="Liang C."/>
            <person name="Lipzen A."/>
            <person name="Lutzoni F."/>
            <person name="Magnuson J."/>
            <person name="Mondo S."/>
            <person name="Nolan M."/>
            <person name="Ohm R."/>
            <person name="Pangilinan J."/>
            <person name="Park H.-J."/>
            <person name="Ramirez L."/>
            <person name="Alfaro M."/>
            <person name="Sun H."/>
            <person name="Tritt A."/>
            <person name="Yoshinaga Y."/>
            <person name="Zwiers L.-H."/>
            <person name="Turgeon B."/>
            <person name="Goodwin S."/>
            <person name="Spatafora J."/>
            <person name="Crous P."/>
            <person name="Grigoriev I."/>
        </authorList>
    </citation>
    <scope>NUCLEOTIDE SEQUENCE</scope>
    <source>
        <strain evidence="6">CBS 675.92</strain>
    </source>
</reference>
<feature type="region of interest" description="Disordered" evidence="4">
    <location>
        <begin position="1"/>
        <end position="26"/>
    </location>
</feature>
<dbReference type="GO" id="GO:0043386">
    <property type="term" value="P:mycotoxin biosynthetic process"/>
    <property type="evidence" value="ECO:0007669"/>
    <property type="project" value="InterPro"/>
</dbReference>
<comment type="pathway">
    <text evidence="1">Mycotoxin biosynthesis.</text>
</comment>